<dbReference type="Proteomes" id="UP001458880">
    <property type="component" value="Unassembled WGS sequence"/>
</dbReference>
<sequence>MVPTTTTEEGKCREVIPRWEVAVSGRRSKQWSSRRQLALPSLLSRRYSIAAHDLSDFGLRIEYFIARRFSSSQLGQEDNSRTDRGKTKTK</sequence>
<evidence type="ECO:0000313" key="1">
    <source>
        <dbReference type="EMBL" id="KAK9744369.1"/>
    </source>
</evidence>
<reference evidence="1 2" key="1">
    <citation type="journal article" date="2024" name="BMC Genomics">
        <title>De novo assembly and annotation of Popillia japonica's genome with initial clues to its potential as an invasive pest.</title>
        <authorList>
            <person name="Cucini C."/>
            <person name="Boschi S."/>
            <person name="Funari R."/>
            <person name="Cardaioli E."/>
            <person name="Iannotti N."/>
            <person name="Marturano G."/>
            <person name="Paoli F."/>
            <person name="Bruttini M."/>
            <person name="Carapelli A."/>
            <person name="Frati F."/>
            <person name="Nardi F."/>
        </authorList>
    </citation>
    <scope>NUCLEOTIDE SEQUENCE [LARGE SCALE GENOMIC DNA]</scope>
    <source>
        <strain evidence="1">DMR45628</strain>
    </source>
</reference>
<accession>A0AAW1M8Y3</accession>
<name>A0AAW1M8Y3_POPJA</name>
<evidence type="ECO:0000313" key="2">
    <source>
        <dbReference type="Proteomes" id="UP001458880"/>
    </source>
</evidence>
<proteinExistence type="predicted"/>
<gene>
    <name evidence="1" type="ORF">QE152_g7813</name>
</gene>
<protein>
    <submittedName>
        <fullName evidence="1">Uncharacterized protein</fullName>
    </submittedName>
</protein>
<dbReference type="AlphaFoldDB" id="A0AAW1M8Y3"/>
<dbReference type="EMBL" id="JASPKY010000059">
    <property type="protein sequence ID" value="KAK9744369.1"/>
    <property type="molecule type" value="Genomic_DNA"/>
</dbReference>
<organism evidence="1 2">
    <name type="scientific">Popillia japonica</name>
    <name type="common">Japanese beetle</name>
    <dbReference type="NCBI Taxonomy" id="7064"/>
    <lineage>
        <taxon>Eukaryota</taxon>
        <taxon>Metazoa</taxon>
        <taxon>Ecdysozoa</taxon>
        <taxon>Arthropoda</taxon>
        <taxon>Hexapoda</taxon>
        <taxon>Insecta</taxon>
        <taxon>Pterygota</taxon>
        <taxon>Neoptera</taxon>
        <taxon>Endopterygota</taxon>
        <taxon>Coleoptera</taxon>
        <taxon>Polyphaga</taxon>
        <taxon>Scarabaeiformia</taxon>
        <taxon>Scarabaeidae</taxon>
        <taxon>Rutelinae</taxon>
        <taxon>Popillia</taxon>
    </lineage>
</organism>
<comment type="caution">
    <text evidence="1">The sequence shown here is derived from an EMBL/GenBank/DDBJ whole genome shotgun (WGS) entry which is preliminary data.</text>
</comment>
<keyword evidence="2" id="KW-1185">Reference proteome</keyword>